<dbReference type="STRING" id="4572.M7ZD84"/>
<feature type="region of interest" description="Disordered" evidence="1">
    <location>
        <begin position="40"/>
        <end position="78"/>
    </location>
</feature>
<dbReference type="InterPro" id="IPR001623">
    <property type="entry name" value="DnaJ_domain"/>
</dbReference>
<organism evidence="2">
    <name type="scientific">Triticum urartu</name>
    <name type="common">Red wild einkorn</name>
    <name type="synonym">Crithodium urartu</name>
    <dbReference type="NCBI Taxonomy" id="4572"/>
    <lineage>
        <taxon>Eukaryota</taxon>
        <taxon>Viridiplantae</taxon>
        <taxon>Streptophyta</taxon>
        <taxon>Embryophyta</taxon>
        <taxon>Tracheophyta</taxon>
        <taxon>Spermatophyta</taxon>
        <taxon>Magnoliopsida</taxon>
        <taxon>Liliopsida</taxon>
        <taxon>Poales</taxon>
        <taxon>Poaceae</taxon>
        <taxon>BOP clade</taxon>
        <taxon>Pooideae</taxon>
        <taxon>Triticodae</taxon>
        <taxon>Triticeae</taxon>
        <taxon>Triticinae</taxon>
        <taxon>Triticum</taxon>
    </lineage>
</organism>
<dbReference type="InterPro" id="IPR036869">
    <property type="entry name" value="J_dom_sf"/>
</dbReference>
<dbReference type="EMBL" id="KD099673">
    <property type="protein sequence ID" value="EMS61173.1"/>
    <property type="molecule type" value="Genomic_DNA"/>
</dbReference>
<dbReference type="Pfam" id="PF00226">
    <property type="entry name" value="DnaJ"/>
    <property type="match status" value="1"/>
</dbReference>
<dbReference type="SMART" id="SM00271">
    <property type="entry name" value="DnaJ"/>
    <property type="match status" value="1"/>
</dbReference>
<gene>
    <name evidence="2" type="ORF">TRIUR3_04361</name>
</gene>
<feature type="compositionally biased region" description="Polar residues" evidence="1">
    <location>
        <begin position="45"/>
        <end position="58"/>
    </location>
</feature>
<dbReference type="AlphaFoldDB" id="M7ZD84"/>
<dbReference type="Gene3D" id="1.10.287.110">
    <property type="entry name" value="DnaJ domain"/>
    <property type="match status" value="1"/>
</dbReference>
<reference evidence="2" key="1">
    <citation type="journal article" date="2013" name="Nature">
        <title>Draft genome of the wheat A-genome progenitor Triticum urartu.</title>
        <authorList>
            <person name="Ling H.Q."/>
            <person name="Zhao S."/>
            <person name="Liu D."/>
            <person name="Wang J."/>
            <person name="Sun H."/>
            <person name="Zhang C."/>
            <person name="Fan H."/>
            <person name="Li D."/>
            <person name="Dong L."/>
            <person name="Tao Y."/>
            <person name="Gao C."/>
            <person name="Wu H."/>
            <person name="Li Y."/>
            <person name="Cui Y."/>
            <person name="Guo X."/>
            <person name="Zheng S."/>
            <person name="Wang B."/>
            <person name="Yu K."/>
            <person name="Liang Q."/>
            <person name="Yang W."/>
            <person name="Lou X."/>
            <person name="Chen J."/>
            <person name="Feng M."/>
            <person name="Jian J."/>
            <person name="Zhang X."/>
            <person name="Luo G."/>
            <person name="Jiang Y."/>
            <person name="Liu J."/>
            <person name="Wang Z."/>
            <person name="Sha Y."/>
            <person name="Zhang B."/>
            <person name="Wu H."/>
            <person name="Tang D."/>
            <person name="Shen Q."/>
            <person name="Xue P."/>
            <person name="Zou S."/>
            <person name="Wang X."/>
            <person name="Liu X."/>
            <person name="Wang F."/>
            <person name="Yang Y."/>
            <person name="An X."/>
            <person name="Dong Z."/>
            <person name="Zhang K."/>
            <person name="Zhang X."/>
            <person name="Luo M.C."/>
            <person name="Dvorak J."/>
            <person name="Tong Y."/>
            <person name="Wang J."/>
            <person name="Yang H."/>
            <person name="Li Z."/>
            <person name="Wang D."/>
            <person name="Zhang A."/>
            <person name="Wang J."/>
        </authorList>
    </citation>
    <scope>NUCLEOTIDE SEQUENCE</scope>
</reference>
<dbReference type="PRINTS" id="PR00625">
    <property type="entry name" value="JDOMAIN"/>
</dbReference>
<name>M7ZD84_TRIUA</name>
<dbReference type="PANTHER" id="PTHR45376">
    <property type="entry name" value="CHAPERONE DNAJ-DOMAIN SUPERFAMILY PROTEIN-RELATED"/>
    <property type="match status" value="1"/>
</dbReference>
<proteinExistence type="predicted"/>
<feature type="region of interest" description="Disordered" evidence="1">
    <location>
        <begin position="151"/>
        <end position="186"/>
    </location>
</feature>
<dbReference type="GO" id="GO:0005783">
    <property type="term" value="C:endoplasmic reticulum"/>
    <property type="evidence" value="ECO:0007669"/>
    <property type="project" value="UniProtKB-ARBA"/>
</dbReference>
<dbReference type="OMA" id="WPGENDE"/>
<dbReference type="SUPFAM" id="SSF46565">
    <property type="entry name" value="Chaperone J-domain"/>
    <property type="match status" value="1"/>
</dbReference>
<evidence type="ECO:0000256" key="1">
    <source>
        <dbReference type="SAM" id="MobiDB-lite"/>
    </source>
</evidence>
<feature type="compositionally biased region" description="Basic and acidic residues" evidence="1">
    <location>
        <begin position="157"/>
        <end position="172"/>
    </location>
</feature>
<dbReference type="eggNOG" id="KOG0714">
    <property type="taxonomic scope" value="Eukaryota"/>
</dbReference>
<dbReference type="PROSITE" id="PS50076">
    <property type="entry name" value="DNAJ_2"/>
    <property type="match status" value="1"/>
</dbReference>
<evidence type="ECO:0000313" key="2">
    <source>
        <dbReference type="EMBL" id="EMS61173.1"/>
    </source>
</evidence>
<protein>
    <submittedName>
        <fullName evidence="2">Chaperone protein DnaJ</fullName>
    </submittedName>
</protein>
<dbReference type="CDD" id="cd06257">
    <property type="entry name" value="DnaJ"/>
    <property type="match status" value="1"/>
</dbReference>
<accession>M7ZD84</accession>
<dbReference type="PANTHER" id="PTHR45376:SF5">
    <property type="entry name" value="CHAPERONE DNAJ-DOMAIN SUPERFAMILY PROTEIN"/>
    <property type="match status" value="1"/>
</dbReference>
<sequence length="253" mass="28723">MPSAVKLSCHRLIFPYAAEPRIRFNVREKRTDAKNALKNVLLNGGPSQERSNKQTRQQKAGGKSKVRSGPGSNPYSKGRVYLEDDSINTICFRPFSVYLVDDNKCTMAFCIGGIDWRNFDNDDSSDSPYGSFGGKTSFTWYWPGEEDDDDLPNGFQWREEPRPNKSREKVWNESDVDEEEAPRRDDLKSHRISLGLPVLGPLKLDHIKSAFRASALKWHPDKHQGSSQAEAEDKFRRCVEAYNALSGAFKRSS</sequence>